<sequence>MKQYGNTMKRKQMKQNDFYEVDGCTDFIPVKLIEEHKHLMNTLELEVAESGFRTFAPNIYKFPKVDEPQKVTVPKFVAEWIKKYKEEGCRLSHALEDVFDDVELSLYIKQQEDDYTEIIAKAWLSYPNIIVEQEKLYTVEIPNPNSIGGKLVLFKQQSTGRLILDMLNPNINKPKYLHLTESEIKQDFEWAWQFAKEVENETKI</sequence>
<dbReference type="InterPro" id="IPR012865">
    <property type="entry name" value="DUF1642"/>
</dbReference>
<proteinExistence type="predicted"/>
<dbReference type="RefSeq" id="YP_009003365.1">
    <property type="nucleotide sequence ID" value="NC_023503.1"/>
</dbReference>
<protein>
    <submittedName>
        <fullName evidence="1">Phage protein</fullName>
    </submittedName>
</protein>
<dbReference type="Pfam" id="PF07852">
    <property type="entry name" value="DUF1642"/>
    <property type="match status" value="1"/>
</dbReference>
<dbReference type="EMBL" id="HG424323">
    <property type="protein sequence ID" value="CDG57945.1"/>
    <property type="molecule type" value="Genomic_DNA"/>
</dbReference>
<dbReference type="KEGG" id="vg:18479456"/>
<dbReference type="Proteomes" id="UP000203605">
    <property type="component" value="Segment"/>
</dbReference>
<accession>W6LLF4</accession>
<dbReference type="GeneID" id="18479456"/>
<reference evidence="1 2" key="1">
    <citation type="submission" date="2013-07" db="EMBL/GenBank/DDBJ databases">
        <title>Streptococcus thermophilus prophage 20617.</title>
        <authorList>
            <person name="Mora D."/>
            <person name="Arioli S."/>
        </authorList>
    </citation>
    <scope>NUCLEOTIDE SEQUENCE [LARGE SCALE GENOMIC DNA]</scope>
</reference>
<gene>
    <name evidence="1" type="primary">php2</name>
</gene>
<keyword evidence="2" id="KW-1185">Reference proteome</keyword>
<name>W6LLF4_9CAUD</name>
<organism evidence="1 2">
    <name type="scientific">Streptococcus phage 20617</name>
    <dbReference type="NCBI Taxonomy" id="1392231"/>
    <lineage>
        <taxon>Viruses</taxon>
        <taxon>Duplodnaviria</taxon>
        <taxon>Heunggongvirae</taxon>
        <taxon>Uroviricota</taxon>
        <taxon>Caudoviricetes</taxon>
        <taxon>Aliceevansviridae</taxon>
        <taxon>Brussowvirus</taxon>
        <taxon>Brussowvirus 20617</taxon>
    </lineage>
</organism>
<evidence type="ECO:0000313" key="1">
    <source>
        <dbReference type="EMBL" id="CDG57945.1"/>
    </source>
</evidence>
<evidence type="ECO:0000313" key="2">
    <source>
        <dbReference type="Proteomes" id="UP000203605"/>
    </source>
</evidence>